<name>A0ABX0K028_9PROT</name>
<comment type="caution">
    <text evidence="5">The sequence shown here is derived from an EMBL/GenBank/DDBJ whole genome shotgun (WGS) entry which is preliminary data.</text>
</comment>
<feature type="transmembrane region" description="Helical" evidence="3">
    <location>
        <begin position="152"/>
        <end position="174"/>
    </location>
</feature>
<dbReference type="CDD" id="cd07576">
    <property type="entry name" value="R-amidase_like"/>
    <property type="match status" value="1"/>
</dbReference>
<dbReference type="RefSeq" id="WP_173569333.1">
    <property type="nucleotide sequence ID" value="NZ_WOSY01000004.1"/>
</dbReference>
<dbReference type="InterPro" id="IPR044083">
    <property type="entry name" value="RamA-like"/>
</dbReference>
<evidence type="ECO:0000256" key="2">
    <source>
        <dbReference type="ARBA" id="ARBA00022801"/>
    </source>
</evidence>
<organism evidence="5 6">
    <name type="scientific">Acetobacter conturbans</name>
    <dbReference type="NCBI Taxonomy" id="1737472"/>
    <lineage>
        <taxon>Bacteria</taxon>
        <taxon>Pseudomonadati</taxon>
        <taxon>Pseudomonadota</taxon>
        <taxon>Alphaproteobacteria</taxon>
        <taxon>Acetobacterales</taxon>
        <taxon>Acetobacteraceae</taxon>
        <taxon>Acetobacter</taxon>
    </lineage>
</organism>
<evidence type="ECO:0000313" key="6">
    <source>
        <dbReference type="Proteomes" id="UP000631653"/>
    </source>
</evidence>
<dbReference type="PANTHER" id="PTHR43674">
    <property type="entry name" value="NITRILASE C965.09-RELATED"/>
    <property type="match status" value="1"/>
</dbReference>
<dbReference type="Pfam" id="PF00795">
    <property type="entry name" value="CN_hydrolase"/>
    <property type="match status" value="1"/>
</dbReference>
<keyword evidence="3" id="KW-0472">Membrane</keyword>
<dbReference type="Gene3D" id="3.60.110.10">
    <property type="entry name" value="Carbon-nitrogen hydrolase"/>
    <property type="match status" value="1"/>
</dbReference>
<dbReference type="InterPro" id="IPR001110">
    <property type="entry name" value="UPF0012_CS"/>
</dbReference>
<dbReference type="EMBL" id="WOSY01000004">
    <property type="protein sequence ID" value="NHN88030.1"/>
    <property type="molecule type" value="Genomic_DNA"/>
</dbReference>
<proteinExistence type="inferred from homology"/>
<dbReference type="Proteomes" id="UP000631653">
    <property type="component" value="Unassembled WGS sequence"/>
</dbReference>
<keyword evidence="3" id="KW-0812">Transmembrane</keyword>
<dbReference type="PROSITE" id="PS01227">
    <property type="entry name" value="UPF0012"/>
    <property type="match status" value="1"/>
</dbReference>
<dbReference type="InterPro" id="IPR003010">
    <property type="entry name" value="C-N_Hydrolase"/>
</dbReference>
<protein>
    <submittedName>
        <fullName evidence="5">Nitrilase</fullName>
    </submittedName>
</protein>
<feature type="transmembrane region" description="Helical" evidence="3">
    <location>
        <begin position="118"/>
        <end position="140"/>
    </location>
</feature>
<comment type="similarity">
    <text evidence="1">Belongs to the carbon-nitrogen hydrolase superfamily. NIT1/NIT2 family.</text>
</comment>
<keyword evidence="3" id="KW-1133">Transmembrane helix</keyword>
<evidence type="ECO:0000313" key="5">
    <source>
        <dbReference type="EMBL" id="NHN88030.1"/>
    </source>
</evidence>
<keyword evidence="6" id="KW-1185">Reference proteome</keyword>
<dbReference type="SUPFAM" id="SSF56317">
    <property type="entry name" value="Carbon-nitrogen hydrolase"/>
    <property type="match status" value="1"/>
</dbReference>
<gene>
    <name evidence="5" type="ORF">GOB81_05225</name>
</gene>
<dbReference type="PROSITE" id="PS50263">
    <property type="entry name" value="CN_HYDROLASE"/>
    <property type="match status" value="1"/>
</dbReference>
<dbReference type="InterPro" id="IPR050345">
    <property type="entry name" value="Aliph_Amidase/BUP"/>
</dbReference>
<dbReference type="PANTHER" id="PTHR43674:SF2">
    <property type="entry name" value="BETA-UREIDOPROPIONASE"/>
    <property type="match status" value="1"/>
</dbReference>
<sequence>MRVAGLQTAGTPGDIEANLRELDRAAEQAKGQGADLLVTPELFVTGYDIGDALFDLAATDPIPAVRDIAIRQGVALLVGFAESTPEGLCNSAVLIDRMGRELLRYRKQHLFGDMDRHFFRAGTALPVIVSFMGVHVAVMICYDVEFPEYVRAVALAGCELLLVPTAQMAPFTFVAREVIRTRAWENQIYIAYINHDGRERDTVYVGNSQIVAPDATVLARIEHGDGLILADVMPGVVEQAQRDNPYFRDRRPESYRSLVPDTGKGIA</sequence>
<feature type="domain" description="CN hydrolase" evidence="4">
    <location>
        <begin position="1"/>
        <end position="234"/>
    </location>
</feature>
<evidence type="ECO:0000256" key="3">
    <source>
        <dbReference type="SAM" id="Phobius"/>
    </source>
</evidence>
<accession>A0ABX0K028</accession>
<evidence type="ECO:0000259" key="4">
    <source>
        <dbReference type="PROSITE" id="PS50263"/>
    </source>
</evidence>
<evidence type="ECO:0000256" key="1">
    <source>
        <dbReference type="ARBA" id="ARBA00010613"/>
    </source>
</evidence>
<dbReference type="InterPro" id="IPR036526">
    <property type="entry name" value="C-N_Hydrolase_sf"/>
</dbReference>
<keyword evidence="2" id="KW-0378">Hydrolase</keyword>
<reference evidence="5 6" key="1">
    <citation type="journal article" date="2020" name="Int. J. Syst. Evol. Microbiol.">
        <title>Novel acetic acid bacteria from cider fermentations: Acetobacter conturbans sp. nov. and Acetobacter fallax sp. nov.</title>
        <authorList>
            <person name="Sombolestani A.S."/>
            <person name="Cleenwerck I."/>
            <person name="Cnockaert M."/>
            <person name="Borremans W."/>
            <person name="Wieme A.D."/>
            <person name="De Vuyst L."/>
            <person name="Vandamme P."/>
        </authorList>
    </citation>
    <scope>NUCLEOTIDE SEQUENCE [LARGE SCALE GENOMIC DNA]</scope>
    <source>
        <strain evidence="5 6">LMG 1627</strain>
    </source>
</reference>